<sequence length="512" mass="59011">MAVLIDYIWQSTFGLLVFYGVYLVLLKKQKAFNVSRAYLIISPIIALICPLINIPVEFEKPGISLNQTEFFRALSEQEAPEVFVATYGLPEVTVHSTKLPLILEIKDYLLLAYIFVVTVLLTRLIWGLAQIRTLYQRGWFQSHYDSINKCLVVPTFGKSPVFSFFDRLFWDDTADLEPREKEMIYRHELVHIRQRHSWDIVYFQVLSVLFWFNPFIHLMRLAITELHEYLADDQMVKRNDETNSYIKLIAAQAIRGIEFSVGSHFAKSLTLSRIQMIKNGKNISLIKLIAILPITVLLMGLISLRAPEDIRQMPDRLTSTIDVIKQKLLISKDSLTIGIKMKKLTDPQHFEYISELEGQKIVAQIGMFEYAFDGIRSEGDYRKVRQLIDRLRENSLLPLDDEILRPHGPIDQSAYFPGKPGEWEERVLDMVNLPDWELKMGLGGVIEIEFVVERDGRITDPIIKRSIGGGLDSQFLDALLDSKLPRWKPAIYKNTPVKSVQSVSFGFYPSSY</sequence>
<evidence type="ECO:0000313" key="4">
    <source>
        <dbReference type="EMBL" id="MCF1750968.1"/>
    </source>
</evidence>
<dbReference type="PANTHER" id="PTHR34978">
    <property type="entry name" value="POSSIBLE SENSOR-TRANSDUCER PROTEIN BLAR"/>
    <property type="match status" value="1"/>
</dbReference>
<dbReference type="Gene3D" id="3.30.1150.10">
    <property type="match status" value="1"/>
</dbReference>
<dbReference type="InterPro" id="IPR052173">
    <property type="entry name" value="Beta-lactam_resp_regulator"/>
</dbReference>
<dbReference type="RefSeq" id="WP_234861020.1">
    <property type="nucleotide sequence ID" value="NZ_JAKEVZ010000005.1"/>
</dbReference>
<comment type="caution">
    <text evidence="4">The sequence shown here is derived from an EMBL/GenBank/DDBJ whole genome shotgun (WGS) entry which is preliminary data.</text>
</comment>
<proteinExistence type="predicted"/>
<evidence type="ECO:0000259" key="2">
    <source>
        <dbReference type="Pfam" id="PF03544"/>
    </source>
</evidence>
<keyword evidence="1" id="KW-0812">Transmembrane</keyword>
<organism evidence="4 5">
    <name type="scientific">Mariniradius sediminis</name>
    <dbReference type="NCBI Taxonomy" id="2909237"/>
    <lineage>
        <taxon>Bacteria</taxon>
        <taxon>Pseudomonadati</taxon>
        <taxon>Bacteroidota</taxon>
        <taxon>Cytophagia</taxon>
        <taxon>Cytophagales</taxon>
        <taxon>Cyclobacteriaceae</taxon>
        <taxon>Mariniradius</taxon>
    </lineage>
</organism>
<protein>
    <submittedName>
        <fullName evidence="4">M56 family metallopeptidase</fullName>
    </submittedName>
</protein>
<keyword evidence="1" id="KW-1133">Transmembrane helix</keyword>
<feature type="transmembrane region" description="Helical" evidence="1">
    <location>
        <begin position="37"/>
        <end position="56"/>
    </location>
</feature>
<feature type="domain" description="Peptidase M56" evidence="3">
    <location>
        <begin position="175"/>
        <end position="277"/>
    </location>
</feature>
<evidence type="ECO:0000259" key="3">
    <source>
        <dbReference type="Pfam" id="PF05569"/>
    </source>
</evidence>
<dbReference type="InterPro" id="IPR008756">
    <property type="entry name" value="Peptidase_M56"/>
</dbReference>
<feature type="transmembrane region" description="Helical" evidence="1">
    <location>
        <begin position="108"/>
        <end position="129"/>
    </location>
</feature>
<feature type="transmembrane region" description="Helical" evidence="1">
    <location>
        <begin position="285"/>
        <end position="304"/>
    </location>
</feature>
<keyword evidence="5" id="KW-1185">Reference proteome</keyword>
<dbReference type="Proteomes" id="UP001201449">
    <property type="component" value="Unassembled WGS sequence"/>
</dbReference>
<evidence type="ECO:0000313" key="5">
    <source>
        <dbReference type="Proteomes" id="UP001201449"/>
    </source>
</evidence>
<dbReference type="Pfam" id="PF05569">
    <property type="entry name" value="Peptidase_M56"/>
    <property type="match status" value="1"/>
</dbReference>
<keyword evidence="1" id="KW-0472">Membrane</keyword>
<name>A0ABS9BVN4_9BACT</name>
<accession>A0ABS9BVN4</accession>
<dbReference type="PANTHER" id="PTHR34978:SF3">
    <property type="entry name" value="SLR0241 PROTEIN"/>
    <property type="match status" value="1"/>
</dbReference>
<dbReference type="EMBL" id="JAKEVZ010000005">
    <property type="protein sequence ID" value="MCF1750968.1"/>
    <property type="molecule type" value="Genomic_DNA"/>
</dbReference>
<reference evidence="4 5" key="1">
    <citation type="submission" date="2022-01" db="EMBL/GenBank/DDBJ databases">
        <title>Mariniradius saccharolyticus sp. nov., isolated from sediment of a river.</title>
        <authorList>
            <person name="Liu H."/>
        </authorList>
    </citation>
    <scope>NUCLEOTIDE SEQUENCE [LARGE SCALE GENOMIC DNA]</scope>
    <source>
        <strain evidence="4 5">RY-2</strain>
    </source>
</reference>
<dbReference type="SUPFAM" id="SSF74653">
    <property type="entry name" value="TolA/TonB C-terminal domain"/>
    <property type="match status" value="1"/>
</dbReference>
<gene>
    <name evidence="4" type="ORF">L0U89_07780</name>
</gene>
<dbReference type="InterPro" id="IPR037682">
    <property type="entry name" value="TonB_C"/>
</dbReference>
<evidence type="ECO:0000256" key="1">
    <source>
        <dbReference type="SAM" id="Phobius"/>
    </source>
</evidence>
<feature type="domain" description="TonB C-terminal" evidence="2">
    <location>
        <begin position="434"/>
        <end position="506"/>
    </location>
</feature>
<dbReference type="CDD" id="cd07341">
    <property type="entry name" value="M56_BlaR1_MecR1_like"/>
    <property type="match status" value="1"/>
</dbReference>
<dbReference type="Pfam" id="PF03544">
    <property type="entry name" value="TonB_C"/>
    <property type="match status" value="1"/>
</dbReference>
<feature type="transmembrane region" description="Helical" evidence="1">
    <location>
        <begin position="7"/>
        <end position="25"/>
    </location>
</feature>